<accession>M9LLM8</accession>
<sequence>MDADRAAKARKHPQTAANFFVGTNSRVPRMTLAQTTHIIPLPAPPTPGLAPRSGFVAARLRASPFPSSPSPFTPTTPPRSAAKAGAKVSKAIEHFSRPSPLPGSSTSTPSPPGSEVPEQRPAGSKTWTPTKSKAAVGRADSDAYIRNKADIPTTSRHHMQPLPSSERVGYPQPRRKGPDSRPGLSETANASSKSAASVGDVKGRSANLGTGTTALPDAGHNDEASAALAQSPDASLSPRSTLVASTSKQLDQNQRFGHHSTVTPSSQQMPASTDDTQDTLAQKKPPANQSIGKLDDAVGAALVPLTVPSNIEAGELPLTSVQRDAQASTSSAALFPFEDNNSVDDLLEAGYLDLFSLPSSSAESSRASARPEGVAEVLTSMSPYKKPPANKSLDGNIGDRANTRVGDQELVSGRTVESSCVTSSSKSQWLSRSGGVLFDVGSESSARRKLAGGPVSQSKIEDQRAGTVLEQDGSGDWSAPHPYNSSEAPAPPEDDSSRAEADERPQAIKESSIALATPSIASRPQSLSQLETRPAHKELPATGFAAIDGLESSPVRKDRFAMFDSYADLGQVDQSESGALSQHAWSPTRSDTLALGGFSMQEEQPNHPKELSLLSSPLRYGGDGFVRLNQEVDPSGNQRLDQETRPPRSPSQPGPDSFVPSHDPDRRTASEAISSASEDDVKDVPSETAADANSTGNRRAADSDPEAAAVVPAVGKEAAPIRLQLDAHAEPDADNVGEEDDSERQLAFERIASWVRETAEDLEHDNTGEFQSHDQLEAPVISARPKTRASLPHCDAPDLLLDLSGLLASTEPDELSPSPSTNFSKGSSNTKRSLAKTADVSEGLRDQALTTEQEGRALSGIQSESSFVPQLQRSFSHRSQGQKDPSKPPRKVPGRLHIPSPHQNVDVKVRRQSLELLATRRARAKSPKHEPAALDPSSPGPPRKRSSHFDNALRMWSHPPDDEGQFSVRHDPQGDHVGRMAKLWDDTGQSSEEEEVASVTVCKRMTLRRMSGFTVHSTPRHETPPLPLPGKLLRQTGEAFNPQVAVEQVDAGLRSSLVSAWHQVDAGPSRVQSQARRSDIATKRTAAQPKPTSPDEDMGLASPRLLGEPQTTPTGFKPQATGADFAAESIEVLRSGNSVTGSAVDGHGALLKPTTASHRVLKQLQLPNTRTKLDSSIRSDIRGNDSTPHTSFSERSTPNTSRAAASALTDETRISDLASSHPPSSSGKAAVRAHGNVAQSRTPSKPTLLGCQPKTRQFGREHRLDPDHHTSLHAEHRRQYERGPVHLGREEPLTSAHRHEHHMDEDDYLADSARFSERQGCTGAHRCTCGHDRHFDHRSQAFPAFEISFQMQEPKMAPHCSPGSMFEFGLRVLIKPCGDDDAANATWRVRPPSGLEVHPGADAGGRSTARANAGALRYEHSDLTPCDMRRVQHEAQEQLVRTLTSPLRRPAASVDLGVGETECGLSSPFLSPGTNRASTSTSARPPLREMMLGSSRAASITTSRDADDASRSLRTPATSVSRRVAPVLASPLPYIKRAPRTAVASSRTLR</sequence>
<feature type="region of interest" description="Disordered" evidence="1">
    <location>
        <begin position="1465"/>
        <end position="1521"/>
    </location>
</feature>
<feature type="compositionally biased region" description="Basic and acidic residues" evidence="1">
    <location>
        <begin position="1171"/>
        <end position="1183"/>
    </location>
</feature>
<feature type="region of interest" description="Disordered" evidence="1">
    <location>
        <begin position="726"/>
        <end position="745"/>
    </location>
</feature>
<gene>
    <name evidence="2" type="ORF">PANT_7d00092</name>
</gene>
<reference evidence="3" key="1">
    <citation type="journal article" date="2013" name="Genome Announc.">
        <title>Genome sequence of the basidiomycetous yeast Pseudozyma antarctica T-34, a producer of the glycolipid biosurfactants mannosylerythritol lipids.</title>
        <authorList>
            <person name="Morita T."/>
            <person name="Koike H."/>
            <person name="Koyama Y."/>
            <person name="Hagiwara H."/>
            <person name="Ito E."/>
            <person name="Fukuoka T."/>
            <person name="Imura T."/>
            <person name="Machida M."/>
            <person name="Kitamoto D."/>
        </authorList>
    </citation>
    <scope>NUCLEOTIDE SEQUENCE [LARGE SCALE GENOMIC DNA]</scope>
    <source>
        <strain evidence="3">T-34</strain>
    </source>
</reference>
<feature type="region of interest" description="Disordered" evidence="1">
    <location>
        <begin position="1065"/>
        <end position="1120"/>
    </location>
</feature>
<evidence type="ECO:0000313" key="2">
    <source>
        <dbReference type="EMBL" id="GAC72426.1"/>
    </source>
</evidence>
<feature type="compositionally biased region" description="Polar residues" evidence="1">
    <location>
        <begin position="574"/>
        <end position="591"/>
    </location>
</feature>
<feature type="compositionally biased region" description="Acidic residues" evidence="1">
    <location>
        <begin position="732"/>
        <end position="742"/>
    </location>
</feature>
<feature type="region of interest" description="Disordered" evidence="1">
    <location>
        <begin position="60"/>
        <end position="293"/>
    </location>
</feature>
<feature type="compositionally biased region" description="Polar residues" evidence="1">
    <location>
        <begin position="1512"/>
        <end position="1521"/>
    </location>
</feature>
<protein>
    <submittedName>
        <fullName evidence="2">Uncharacterized protein</fullName>
    </submittedName>
</protein>
<feature type="compositionally biased region" description="Basic and acidic residues" evidence="1">
    <location>
        <begin position="495"/>
        <end position="507"/>
    </location>
</feature>
<feature type="compositionally biased region" description="Basic and acidic residues" evidence="1">
    <location>
        <begin position="1258"/>
        <end position="1286"/>
    </location>
</feature>
<feature type="region of interest" description="Disordered" evidence="1">
    <location>
        <begin position="759"/>
        <end position="793"/>
    </location>
</feature>
<feature type="compositionally biased region" description="Polar residues" evidence="1">
    <location>
        <begin position="1184"/>
        <end position="1203"/>
    </location>
</feature>
<feature type="compositionally biased region" description="Basic and acidic residues" evidence="1">
    <location>
        <begin position="759"/>
        <end position="776"/>
    </location>
</feature>
<proteinExistence type="predicted"/>
<evidence type="ECO:0000313" key="3">
    <source>
        <dbReference type="Proteomes" id="UP000011976"/>
    </source>
</evidence>
<feature type="compositionally biased region" description="Low complexity" evidence="1">
    <location>
        <begin position="78"/>
        <end position="89"/>
    </location>
</feature>
<dbReference type="Proteomes" id="UP000011976">
    <property type="component" value="Unassembled WGS sequence"/>
</dbReference>
<feature type="compositionally biased region" description="Low complexity" evidence="1">
    <location>
        <begin position="418"/>
        <end position="427"/>
    </location>
</feature>
<dbReference type="EMBL" id="DF196773">
    <property type="protein sequence ID" value="GAC72426.1"/>
    <property type="molecule type" value="Genomic_DNA"/>
</dbReference>
<feature type="region of interest" description="Disordered" evidence="1">
    <location>
        <begin position="810"/>
        <end position="909"/>
    </location>
</feature>
<feature type="compositionally biased region" description="Polar residues" evidence="1">
    <location>
        <begin position="1468"/>
        <end position="1483"/>
    </location>
</feature>
<feature type="compositionally biased region" description="Polar residues" evidence="1">
    <location>
        <begin position="860"/>
        <end position="883"/>
    </location>
</feature>
<feature type="region of interest" description="Disordered" evidence="1">
    <location>
        <begin position="921"/>
        <end position="948"/>
    </location>
</feature>
<dbReference type="OrthoDB" id="2556503at2759"/>
<evidence type="ECO:0000256" key="1">
    <source>
        <dbReference type="SAM" id="MobiDB-lite"/>
    </source>
</evidence>
<name>M9LLM8_PSEA3</name>
<feature type="region of interest" description="Disordered" evidence="1">
    <location>
        <begin position="574"/>
        <end position="715"/>
    </location>
</feature>
<feature type="compositionally biased region" description="Polar residues" evidence="1">
    <location>
        <begin position="186"/>
        <end position="195"/>
    </location>
</feature>
<feature type="region of interest" description="Disordered" evidence="1">
    <location>
        <begin position="379"/>
        <end position="541"/>
    </location>
</feature>
<feature type="compositionally biased region" description="Polar residues" evidence="1">
    <location>
        <begin position="817"/>
        <end position="832"/>
    </location>
</feature>
<feature type="region of interest" description="Disordered" evidence="1">
    <location>
        <begin position="1161"/>
        <end position="1286"/>
    </location>
</feature>
<feature type="compositionally biased region" description="Polar residues" evidence="1">
    <location>
        <begin position="519"/>
        <end position="531"/>
    </location>
</feature>
<organism evidence="2 3">
    <name type="scientific">Pseudozyma antarctica (strain T-34)</name>
    <name type="common">Yeast</name>
    <name type="synonym">Candida antarctica</name>
    <dbReference type="NCBI Taxonomy" id="1151754"/>
    <lineage>
        <taxon>Eukaryota</taxon>
        <taxon>Fungi</taxon>
        <taxon>Dikarya</taxon>
        <taxon>Basidiomycota</taxon>
        <taxon>Ustilaginomycotina</taxon>
        <taxon>Ustilaginomycetes</taxon>
        <taxon>Ustilaginales</taxon>
        <taxon>Ustilaginaceae</taxon>
        <taxon>Moesziomyces</taxon>
    </lineage>
</organism>
<feature type="compositionally biased region" description="Pro residues" evidence="1">
    <location>
        <begin position="66"/>
        <end position="77"/>
    </location>
</feature>
<feature type="compositionally biased region" description="Polar residues" evidence="1">
    <location>
        <begin position="232"/>
        <end position="280"/>
    </location>
</feature>
<feature type="compositionally biased region" description="Basic and acidic residues" evidence="1">
    <location>
        <begin position="139"/>
        <end position="149"/>
    </location>
</feature>